<dbReference type="Proteomes" id="UP001431235">
    <property type="component" value="Unassembled WGS sequence"/>
</dbReference>
<sequence>MSRNGRRFHPPRRQRGVATLLIVLAVGLAVSVTVAATVYSLRGAQSRQLTTHSATAAQAAAWRGVEALRLYLLQVDKAVWPGWVGSDTKAVSGLGALGVRAATITAVDDHGGGQYRVSARVTGEAGLGSALTTATLDVVYQVAPGSGGPGTPPVCASMPAAPMVFNGDLEYTGGNMDVVNATDYENIVVAGDLRVTGNSGARISGCVKGSANVSGGSLTANGHLWSENNITIGGSIPAGISLWGRNVDMGNVSGTSVSLVQAGGYAVRVHDGSGAALGTSVVGGRLLSATGPVPWTRGVLLPDRGNGLIVITTAEGNPPAVPATRFLLDLNHAGLDIDPQTGAVSGVAAVAERLSGPEDARLPDVLAFQAVSVDGGQIRQGAFDLSVDKLWGYHIPLLARGRYAQVWAAGNLETPGATIAELVGGGGVKLTGWESFGIGQGRIAGGFSTTTAPQPATLQDNVAGTSPGLPGVKWCDARVKPLKASDFLAMANYVFQRDAEGRAYLTIRNVKRADGTAIDGVYPLADPTPAQRTLLQQLMTCSYGNDKGCLNVGQSAGQWRLDGVTQMPPGVLWFDAGLQVSGNATELVNTLISAGSVSLPNSGASLALTAPNHAGAARTCGGAFYPSNLCASPSALVTWEDPANPDAFGNPRVHTGLPVANTGVIAEKNLAAAGWLIKGSVLLGETLSTSGAMVTIHGNLTVGSNATANTVISAGGVTVDVGSANGSLELIPLCSGGSESTPTAPASASVLWSRYI</sequence>
<reference evidence="1 2" key="1">
    <citation type="submission" date="2021-08" db="EMBL/GenBank/DDBJ databases">
        <title>Novel members of of the genus Stenotrophomonas from differernt environment.</title>
        <authorList>
            <person name="Deng Y."/>
        </authorList>
    </citation>
    <scope>NUCLEOTIDE SEQUENCE [LARGE SCALE GENOMIC DNA]</scope>
    <source>
        <strain evidence="1 2">CPCC 101365</strain>
    </source>
</reference>
<gene>
    <name evidence="1" type="ORF">K5L01_07630</name>
</gene>
<evidence type="ECO:0008006" key="3">
    <source>
        <dbReference type="Google" id="ProtNLM"/>
    </source>
</evidence>
<dbReference type="EMBL" id="JAIKTS010000002">
    <property type="protein sequence ID" value="MCL7714509.1"/>
    <property type="molecule type" value="Genomic_DNA"/>
</dbReference>
<comment type="caution">
    <text evidence="1">The sequence shown here is derived from an EMBL/GenBank/DDBJ whole genome shotgun (WGS) entry which is preliminary data.</text>
</comment>
<protein>
    <recommendedName>
        <fullName evidence="3">DUF342 domain-containing protein</fullName>
    </recommendedName>
</protein>
<evidence type="ECO:0000313" key="1">
    <source>
        <dbReference type="EMBL" id="MCL7714509.1"/>
    </source>
</evidence>
<keyword evidence="2" id="KW-1185">Reference proteome</keyword>
<organism evidence="1 2">
    <name type="scientific">Stenotrophomonas mori</name>
    <dbReference type="NCBI Taxonomy" id="2871096"/>
    <lineage>
        <taxon>Bacteria</taxon>
        <taxon>Pseudomonadati</taxon>
        <taxon>Pseudomonadota</taxon>
        <taxon>Gammaproteobacteria</taxon>
        <taxon>Lysobacterales</taxon>
        <taxon>Lysobacteraceae</taxon>
        <taxon>Stenotrophomonas</taxon>
    </lineage>
</organism>
<proteinExistence type="predicted"/>
<evidence type="ECO:0000313" key="2">
    <source>
        <dbReference type="Proteomes" id="UP001431235"/>
    </source>
</evidence>
<dbReference type="RefSeq" id="WP_250063553.1">
    <property type="nucleotide sequence ID" value="NZ_JAIKTS010000002.1"/>
</dbReference>
<accession>A0ABT0SGQ5</accession>
<name>A0ABT0SGQ5_9GAMM</name>